<feature type="compositionally biased region" description="Low complexity" evidence="1">
    <location>
        <begin position="970"/>
        <end position="979"/>
    </location>
</feature>
<keyword evidence="3" id="KW-1185">Reference proteome</keyword>
<organism evidence="2 3">
    <name type="scientific">Dryococelus australis</name>
    <dbReference type="NCBI Taxonomy" id="614101"/>
    <lineage>
        <taxon>Eukaryota</taxon>
        <taxon>Metazoa</taxon>
        <taxon>Ecdysozoa</taxon>
        <taxon>Arthropoda</taxon>
        <taxon>Hexapoda</taxon>
        <taxon>Insecta</taxon>
        <taxon>Pterygota</taxon>
        <taxon>Neoptera</taxon>
        <taxon>Polyneoptera</taxon>
        <taxon>Phasmatodea</taxon>
        <taxon>Verophasmatodea</taxon>
        <taxon>Anareolatae</taxon>
        <taxon>Phasmatidae</taxon>
        <taxon>Eurycanthinae</taxon>
        <taxon>Dryococelus</taxon>
    </lineage>
</organism>
<evidence type="ECO:0000313" key="2">
    <source>
        <dbReference type="EMBL" id="KAJ8870019.1"/>
    </source>
</evidence>
<comment type="caution">
    <text evidence="2">The sequence shown here is derived from an EMBL/GenBank/DDBJ whole genome shotgun (WGS) entry which is preliminary data.</text>
</comment>
<dbReference type="Proteomes" id="UP001159363">
    <property type="component" value="Chromosome 12"/>
</dbReference>
<evidence type="ECO:0000256" key="1">
    <source>
        <dbReference type="SAM" id="MobiDB-lite"/>
    </source>
</evidence>
<proteinExistence type="predicted"/>
<feature type="region of interest" description="Disordered" evidence="1">
    <location>
        <begin position="946"/>
        <end position="984"/>
    </location>
</feature>
<name>A0ABQ9GC81_9NEOP</name>
<dbReference type="EMBL" id="JARBHB010000013">
    <property type="protein sequence ID" value="KAJ8870019.1"/>
    <property type="molecule type" value="Genomic_DNA"/>
</dbReference>
<sequence>MNKAMRLTHGKVNVAYGTTIKNENWVPAPATPTHWLGVGGANFTPAYSLDVKAVHGSLQDRYIAPILIWSLCFEIILKSGYRKALLPRRQAKGCQTQSPRGDLSSSFHFTPSNPITPRECAPTPSGQMSPRPRMQYASSLVKKNGGGGVCGGRWSARYYPVPKTSCRIPSAHLQTRGTICIGQLFAARKLPHRGPAKFALVFGIRQLYSIVYILQSASFLHWLLRRCEVTPFLTELYMIGGHDYEVFIYWRRVTNGNIENTYKPKIVSLEKVVFAGREDKFGKNKQRILEVIRKRNLRILTRIDKAITHARNGKKQIVERTYFKDDTVYKLRRTQERNFQLLVFLRSFCAFQCSRDAIMMSERTLSGRLKTSERGAKEREQRESTNYLLDVGEKRESGGLNFTDKVRERARSSALARLCESALSKEYSTTITQLPSTVSNFNYDALLPSGSDVYYVSAVDRREKKIALIFSIQGSRSLYFDEEKKHLLLHHCPQMNFAPKRFSKILYDTSVVLNLVITRRNKFQSYAKHIMSRKGGSFEETLQSTEVSMEQRRNERAGGKQVIFLENAPTSGIVQRDSHTRKSGILTNEWKIEESLRKRNTPDTIFSMDETGVTTVHNLGQAISPKDAQQVGSINSGEQVRFPVDSMDGFIALGLDGSNAVSRFCASGFALDVRRPAVDPLAATLRTITGRVYAENNRCAKMVKSTIAYEACVTYDDVEMNVFLHWTPEAYRKHYRLTRQQNDLAFHIGLYVAISKKNLNPARAQKINRFIVTDYFNKLNDLLLSTKPYGETGDNHGDKAITKQRFGTLFSGVWEKCITPSNIKSGFRATGIYPFNPNGLPDEAYASSSVTKKNIHLEGNTYTKPARVDLSHDDSNQLHVCFGVHILQCDEEEELVQEILGHDTDHSSASSIDDSFKSLLPIPKKEVARATKWKASINCKAIEPTKSLFPRPSRTQQTKESAFTKRKSSKTSANASKSSVQNRVSRGKENHAIYITMCARADEIPTEAARAKYVLRLLRGQRAALPARCSNRQEYTVPLLMFIFTVIQASKVTPRTAKLSMLSNGTERQTVVTVVNHSSERLLAAQVARAKSVKQLACNTTYESLKTSQHANYVGRVMFSNPGVGISHLGVYPSKANNLVHQPSTIHKYSGQLLGMNRTNAYKARERRITLMPSWVPRVQTKPRCSNFLINFPVALVSPPPPSSLDNSSKLLGAKRRNICFETSLLHRVTETPSNALTPAALHNVLTRGNNRQELAATRKPAGSNLGNEMYEGFKCNQVSVSPPYTLVIIKVKTWNSFHSIVTNITETMPFSVPVIIHRSSYIFQRLISKVLSLSSTAYRGNNGQQFSFIQLPSPRCGNEVRMEQSRDARAAEKGDPRENPPASGIVRYNSHNLGVTRPGIEFSSPWWEASSLTAQAPRPHEYIK</sequence>
<evidence type="ECO:0000313" key="3">
    <source>
        <dbReference type="Proteomes" id="UP001159363"/>
    </source>
</evidence>
<feature type="region of interest" description="Disordered" evidence="1">
    <location>
        <begin position="1361"/>
        <end position="1390"/>
    </location>
</feature>
<accession>A0ABQ9GC81</accession>
<protein>
    <submittedName>
        <fullName evidence="2">Uncharacterized protein</fullName>
    </submittedName>
</protein>
<gene>
    <name evidence="2" type="ORF">PR048_029030</name>
</gene>
<feature type="compositionally biased region" description="Basic and acidic residues" evidence="1">
    <location>
        <begin position="1361"/>
        <end position="1379"/>
    </location>
</feature>
<reference evidence="2 3" key="1">
    <citation type="submission" date="2023-02" db="EMBL/GenBank/DDBJ databases">
        <title>LHISI_Scaffold_Assembly.</title>
        <authorList>
            <person name="Stuart O.P."/>
            <person name="Cleave R."/>
            <person name="Magrath M.J.L."/>
            <person name="Mikheyev A.S."/>
        </authorList>
    </citation>
    <scope>NUCLEOTIDE SEQUENCE [LARGE SCALE GENOMIC DNA]</scope>
    <source>
        <strain evidence="2">Daus_M_001</strain>
        <tissue evidence="2">Leg muscle</tissue>
    </source>
</reference>